<sequence length="219" mass="25313">MNQLKHVAVIADGNGRWAEKRGLERSAGHEQGLKKLEDMTHWCVGLNIPVLSVYCFSWENWNRPKEEVDKLFEMANKYFDRYEEFKQNNIRVLISGTKERVPKENLSKMDLIQNETKDCDGMILNLCCNYSGRMEIVDAIAKGARTEDEITAALYQNLPEPDLIIRTGGYHRMSNFLLWQSVYSELYFTDTLFPDLSIGEFKHAVKTFQGIKRKYGGVS</sequence>
<dbReference type="InterPro" id="IPR001441">
    <property type="entry name" value="UPP_synth-like"/>
</dbReference>
<dbReference type="Pfam" id="PF01255">
    <property type="entry name" value="Prenyltransf"/>
    <property type="match status" value="1"/>
</dbReference>
<dbReference type="HAMAP" id="MF_01139">
    <property type="entry name" value="ISPT"/>
    <property type="match status" value="1"/>
</dbReference>
<name>A0A8D9UHE8_9VIRU</name>
<dbReference type="CDD" id="cd00475">
    <property type="entry name" value="Cis_IPPS"/>
    <property type="match status" value="1"/>
</dbReference>
<dbReference type="InterPro" id="IPR018520">
    <property type="entry name" value="UPP_synth-like_CS"/>
</dbReference>
<dbReference type="GO" id="GO:0045547">
    <property type="term" value="F:ditrans,polycis-polyprenyl diphosphate synthase [(2E,6E)-farnesyl diphosphate specific] activity"/>
    <property type="evidence" value="ECO:0007669"/>
    <property type="project" value="TreeGrafter"/>
</dbReference>
<evidence type="ECO:0008006" key="4">
    <source>
        <dbReference type="Google" id="ProtNLM"/>
    </source>
</evidence>
<dbReference type="PANTHER" id="PTHR10291">
    <property type="entry name" value="DEHYDRODOLICHYL DIPHOSPHATE SYNTHASE FAMILY MEMBER"/>
    <property type="match status" value="1"/>
</dbReference>
<dbReference type="InterPro" id="IPR036424">
    <property type="entry name" value="UPP_synth-like_sf"/>
</dbReference>
<evidence type="ECO:0000256" key="1">
    <source>
        <dbReference type="ARBA" id="ARBA00001946"/>
    </source>
</evidence>
<dbReference type="NCBIfam" id="TIGR00055">
    <property type="entry name" value="uppS"/>
    <property type="match status" value="1"/>
</dbReference>
<evidence type="ECO:0000313" key="3">
    <source>
        <dbReference type="EMBL" id="DAD55559.1"/>
    </source>
</evidence>
<keyword evidence="2" id="KW-0808">Transferase</keyword>
<evidence type="ECO:0000256" key="2">
    <source>
        <dbReference type="ARBA" id="ARBA00022679"/>
    </source>
</evidence>
<dbReference type="Gene3D" id="3.40.1180.10">
    <property type="entry name" value="Decaprenyl diphosphate synthase-like"/>
    <property type="match status" value="1"/>
</dbReference>
<dbReference type="GO" id="GO:0016094">
    <property type="term" value="P:polyprenol biosynthetic process"/>
    <property type="evidence" value="ECO:0007669"/>
    <property type="project" value="TreeGrafter"/>
</dbReference>
<dbReference type="PANTHER" id="PTHR10291:SF0">
    <property type="entry name" value="DEHYDRODOLICHYL DIPHOSPHATE SYNTHASE 2"/>
    <property type="match status" value="1"/>
</dbReference>
<protein>
    <recommendedName>
        <fullName evidence="4">Isoprenyl transferase</fullName>
    </recommendedName>
</protein>
<reference evidence="3" key="1">
    <citation type="journal article" date="2021" name="Proc. Natl. Acad. Sci. U.S.A.">
        <title>A Catalog of Tens of Thousands of Viruses from Human Metagenomes Reveals Hidden Associations with Chronic Diseases.</title>
        <authorList>
            <person name="Tisza M.J."/>
            <person name="Buck C.B."/>
        </authorList>
    </citation>
    <scope>NUCLEOTIDE SEQUENCE</scope>
    <source>
        <strain evidence="3">CtOZu12</strain>
    </source>
</reference>
<proteinExistence type="inferred from homology"/>
<comment type="cofactor">
    <cofactor evidence="1">
        <name>Mg(2+)</name>
        <dbReference type="ChEBI" id="CHEBI:18420"/>
    </cofactor>
</comment>
<dbReference type="SUPFAM" id="SSF64005">
    <property type="entry name" value="Undecaprenyl diphosphate synthase"/>
    <property type="match status" value="1"/>
</dbReference>
<dbReference type="PROSITE" id="PS01066">
    <property type="entry name" value="UPP_SYNTHASE"/>
    <property type="match status" value="1"/>
</dbReference>
<dbReference type="EMBL" id="BK029940">
    <property type="protein sequence ID" value="DAD55559.1"/>
    <property type="molecule type" value="Genomic_DNA"/>
</dbReference>
<accession>A0A8D9UHE8</accession>
<organism evidence="3">
    <name type="scientific">Bacteriophage sp</name>
    <dbReference type="NCBI Taxonomy" id="38018"/>
    <lineage>
        <taxon>Viruses</taxon>
    </lineage>
</organism>